<evidence type="ECO:0000256" key="1">
    <source>
        <dbReference type="ARBA" id="ARBA00006484"/>
    </source>
</evidence>
<keyword evidence="4" id="KW-1185">Reference proteome</keyword>
<dbReference type="SUPFAM" id="SSF51735">
    <property type="entry name" value="NAD(P)-binding Rossmann-fold domains"/>
    <property type="match status" value="1"/>
</dbReference>
<dbReference type="RefSeq" id="WP_259310994.1">
    <property type="nucleotide sequence ID" value="NZ_CP087164.1"/>
</dbReference>
<dbReference type="GO" id="GO:0016616">
    <property type="term" value="F:oxidoreductase activity, acting on the CH-OH group of donors, NAD or NADP as acceptor"/>
    <property type="evidence" value="ECO:0007669"/>
    <property type="project" value="TreeGrafter"/>
</dbReference>
<dbReference type="InterPro" id="IPR036291">
    <property type="entry name" value="NAD(P)-bd_dom_sf"/>
</dbReference>
<evidence type="ECO:0000256" key="2">
    <source>
        <dbReference type="ARBA" id="ARBA00023002"/>
    </source>
</evidence>
<dbReference type="CDD" id="cd05233">
    <property type="entry name" value="SDR_c"/>
    <property type="match status" value="1"/>
</dbReference>
<reference evidence="3" key="1">
    <citation type="journal article" date="2022" name="Int. J. Syst. Evol. Microbiol.">
        <title>Pseudomonas aegrilactucae sp. nov. and Pseudomonas morbosilactucae sp. nov., pathogens causing bacterial rot of lettuce in Japan.</title>
        <authorList>
            <person name="Sawada H."/>
            <person name="Fujikawa T."/>
            <person name="Satou M."/>
        </authorList>
    </citation>
    <scope>NUCLEOTIDE SEQUENCE</scope>
    <source>
        <strain evidence="3">0166_1</strain>
    </source>
</reference>
<evidence type="ECO:0000313" key="4">
    <source>
        <dbReference type="Proteomes" id="UP001162834"/>
    </source>
</evidence>
<dbReference type="Pfam" id="PF13561">
    <property type="entry name" value="adh_short_C2"/>
    <property type="match status" value="1"/>
</dbReference>
<dbReference type="Proteomes" id="UP001162834">
    <property type="component" value="Chromosome"/>
</dbReference>
<protein>
    <submittedName>
        <fullName evidence="3">Gluconate 5-dehydrogenase</fullName>
        <ecNumber evidence="3">1.1.1.-</ecNumber>
    </submittedName>
</protein>
<dbReference type="FunFam" id="3.40.50.720:FF:000084">
    <property type="entry name" value="Short-chain dehydrogenase reductase"/>
    <property type="match status" value="1"/>
</dbReference>
<dbReference type="PANTHER" id="PTHR42760">
    <property type="entry name" value="SHORT-CHAIN DEHYDROGENASES/REDUCTASES FAMILY MEMBER"/>
    <property type="match status" value="1"/>
</dbReference>
<evidence type="ECO:0000313" key="3">
    <source>
        <dbReference type="EMBL" id="UGS36931.1"/>
    </source>
</evidence>
<dbReference type="AlphaFoldDB" id="A0A9E7C106"/>
<dbReference type="InterPro" id="IPR002347">
    <property type="entry name" value="SDR_fam"/>
</dbReference>
<dbReference type="KEGG" id="sbae:DSM104329_03343"/>
<dbReference type="PRINTS" id="PR00081">
    <property type="entry name" value="GDHRDH"/>
</dbReference>
<keyword evidence="2 3" id="KW-0560">Oxidoreductase</keyword>
<dbReference type="PROSITE" id="PS00061">
    <property type="entry name" value="ADH_SHORT"/>
    <property type="match status" value="1"/>
</dbReference>
<name>A0A9E7C106_9ACTN</name>
<dbReference type="PRINTS" id="PR00080">
    <property type="entry name" value="SDRFAMILY"/>
</dbReference>
<dbReference type="InterPro" id="IPR020904">
    <property type="entry name" value="Sc_DH/Rdtase_CS"/>
</dbReference>
<comment type="similarity">
    <text evidence="1">Belongs to the short-chain dehydrogenases/reductases (SDR) family.</text>
</comment>
<gene>
    <name evidence="3" type="primary">gno_2</name>
    <name evidence="3" type="ORF">DSM104329_03343</name>
</gene>
<sequence length="264" mass="26500">MSPDDPFDLTGRNAIVTGAASGIGAAIGAALCRAGAAALLVDRDADGLDATRASVEARGGRCATLTLDVTGDDAPRRIVDAALERLGSIEVLVHAAGIFETHTVADFPRDAFDRVFAVNVRAPFFLTQAALPHLRAGASIIVIASGSAAIPSPLGSVYGASKGALVTLTRAFAAELAPRGVRANAISPGPIDTPLLATALADPEVRRGMEAALPTGRLGRADEVAGVAVFLASDAASYMHGANVAVDGATTAVWGVTAEGNPAG</sequence>
<dbReference type="Gene3D" id="3.40.50.720">
    <property type="entry name" value="NAD(P)-binding Rossmann-like Domain"/>
    <property type="match status" value="1"/>
</dbReference>
<dbReference type="EC" id="1.1.1.-" evidence="3"/>
<accession>A0A9E7C106</accession>
<proteinExistence type="inferred from homology"/>
<organism evidence="3 4">
    <name type="scientific">Capillimicrobium parvum</name>
    <dbReference type="NCBI Taxonomy" id="2884022"/>
    <lineage>
        <taxon>Bacteria</taxon>
        <taxon>Bacillati</taxon>
        <taxon>Actinomycetota</taxon>
        <taxon>Thermoleophilia</taxon>
        <taxon>Solirubrobacterales</taxon>
        <taxon>Capillimicrobiaceae</taxon>
        <taxon>Capillimicrobium</taxon>
    </lineage>
</organism>
<dbReference type="EMBL" id="CP087164">
    <property type="protein sequence ID" value="UGS36931.1"/>
    <property type="molecule type" value="Genomic_DNA"/>
</dbReference>